<dbReference type="AlphaFoldDB" id="A0AAP0WUH1"/>
<reference evidence="2 3" key="1">
    <citation type="journal article" date="2024" name="Plant J.">
        <title>Genome sequences and population genomics reveal climatic adaptation and genomic divergence between two closely related sweetgum species.</title>
        <authorList>
            <person name="Xu W.Q."/>
            <person name="Ren C.Q."/>
            <person name="Zhang X.Y."/>
            <person name="Comes H.P."/>
            <person name="Liu X.H."/>
            <person name="Li Y.G."/>
            <person name="Kettle C.J."/>
            <person name="Jalonen R."/>
            <person name="Gaisberger H."/>
            <person name="Ma Y.Z."/>
            <person name="Qiu Y.X."/>
        </authorList>
    </citation>
    <scope>NUCLEOTIDE SEQUENCE [LARGE SCALE GENOMIC DNA]</scope>
    <source>
        <strain evidence="2">Hangzhou</strain>
    </source>
</reference>
<evidence type="ECO:0000313" key="3">
    <source>
        <dbReference type="Proteomes" id="UP001415857"/>
    </source>
</evidence>
<evidence type="ECO:0000256" key="1">
    <source>
        <dbReference type="SAM" id="Phobius"/>
    </source>
</evidence>
<keyword evidence="1" id="KW-0472">Membrane</keyword>
<keyword evidence="1" id="KW-1133">Transmembrane helix</keyword>
<gene>
    <name evidence="2" type="ORF">L1049_013651</name>
</gene>
<protein>
    <submittedName>
        <fullName evidence="2">Uncharacterized protein</fullName>
    </submittedName>
</protein>
<accession>A0AAP0WUH1</accession>
<comment type="caution">
    <text evidence="2">The sequence shown here is derived from an EMBL/GenBank/DDBJ whole genome shotgun (WGS) entry which is preliminary data.</text>
</comment>
<proteinExistence type="predicted"/>
<keyword evidence="1" id="KW-0812">Transmembrane</keyword>
<name>A0AAP0WUH1_LIQFO</name>
<feature type="transmembrane region" description="Helical" evidence="1">
    <location>
        <begin position="12"/>
        <end position="31"/>
    </location>
</feature>
<dbReference type="EMBL" id="JBBPBK010000008">
    <property type="protein sequence ID" value="KAK9279967.1"/>
    <property type="molecule type" value="Genomic_DNA"/>
</dbReference>
<evidence type="ECO:0000313" key="2">
    <source>
        <dbReference type="EMBL" id="KAK9279967.1"/>
    </source>
</evidence>
<keyword evidence="3" id="KW-1185">Reference proteome</keyword>
<dbReference type="Proteomes" id="UP001415857">
    <property type="component" value="Unassembled WGS sequence"/>
</dbReference>
<feature type="transmembrane region" description="Helical" evidence="1">
    <location>
        <begin position="51"/>
        <end position="71"/>
    </location>
</feature>
<sequence>MPPTPPIQTTVMESILFVSFTTATILILLPYEYIDGNPVPTVIFKGLPSIFHAFVISIMFAFSGACNALLIPNKPSIVRFCRYYSLASMASAIALLVWTISMGNSGG</sequence>
<feature type="transmembrane region" description="Helical" evidence="1">
    <location>
        <begin position="83"/>
        <end position="101"/>
    </location>
</feature>
<organism evidence="2 3">
    <name type="scientific">Liquidambar formosana</name>
    <name type="common">Formosan gum</name>
    <dbReference type="NCBI Taxonomy" id="63359"/>
    <lineage>
        <taxon>Eukaryota</taxon>
        <taxon>Viridiplantae</taxon>
        <taxon>Streptophyta</taxon>
        <taxon>Embryophyta</taxon>
        <taxon>Tracheophyta</taxon>
        <taxon>Spermatophyta</taxon>
        <taxon>Magnoliopsida</taxon>
        <taxon>eudicotyledons</taxon>
        <taxon>Gunneridae</taxon>
        <taxon>Pentapetalae</taxon>
        <taxon>Saxifragales</taxon>
        <taxon>Altingiaceae</taxon>
        <taxon>Liquidambar</taxon>
    </lineage>
</organism>